<dbReference type="InterPro" id="IPR016181">
    <property type="entry name" value="Acyl_CoA_acyltransferase"/>
</dbReference>
<accession>A0A9E2KLZ3</accession>
<dbReference type="EMBL" id="JAHLFG010000028">
    <property type="protein sequence ID" value="MBU3826374.1"/>
    <property type="molecule type" value="Genomic_DNA"/>
</dbReference>
<protein>
    <submittedName>
        <fullName evidence="2">GNAT family N-acetyltransferase</fullName>
    </submittedName>
</protein>
<proteinExistence type="predicted"/>
<dbReference type="PROSITE" id="PS51186">
    <property type="entry name" value="GNAT"/>
    <property type="match status" value="1"/>
</dbReference>
<dbReference type="GO" id="GO:0016747">
    <property type="term" value="F:acyltransferase activity, transferring groups other than amino-acyl groups"/>
    <property type="evidence" value="ECO:0007669"/>
    <property type="project" value="InterPro"/>
</dbReference>
<feature type="domain" description="N-acetyltransferase" evidence="1">
    <location>
        <begin position="35"/>
        <end position="179"/>
    </location>
</feature>
<dbReference type="AlphaFoldDB" id="A0A9E2KLZ3"/>
<evidence type="ECO:0000259" key="1">
    <source>
        <dbReference type="PROSITE" id="PS51186"/>
    </source>
</evidence>
<gene>
    <name evidence="2" type="ORF">IAA31_02660</name>
</gene>
<comment type="caution">
    <text evidence="2">The sequence shown here is derived from an EMBL/GenBank/DDBJ whole genome shotgun (WGS) entry which is preliminary data.</text>
</comment>
<dbReference type="Proteomes" id="UP000824150">
    <property type="component" value="Unassembled WGS sequence"/>
</dbReference>
<evidence type="ECO:0000313" key="3">
    <source>
        <dbReference type="Proteomes" id="UP000824150"/>
    </source>
</evidence>
<evidence type="ECO:0000313" key="2">
    <source>
        <dbReference type="EMBL" id="MBU3826374.1"/>
    </source>
</evidence>
<organism evidence="2 3">
    <name type="scientific">Candidatus Anaerobiospirillum merdipullorum</name>
    <dbReference type="NCBI Taxonomy" id="2838450"/>
    <lineage>
        <taxon>Bacteria</taxon>
        <taxon>Pseudomonadati</taxon>
        <taxon>Pseudomonadota</taxon>
        <taxon>Gammaproteobacteria</taxon>
        <taxon>Aeromonadales</taxon>
        <taxon>Succinivibrionaceae</taxon>
        <taxon>Anaerobiospirillum</taxon>
    </lineage>
</organism>
<reference evidence="2" key="2">
    <citation type="submission" date="2021-04" db="EMBL/GenBank/DDBJ databases">
        <authorList>
            <person name="Gilroy R."/>
        </authorList>
    </citation>
    <scope>NUCLEOTIDE SEQUENCE</scope>
    <source>
        <strain evidence="2">687</strain>
    </source>
</reference>
<dbReference type="Pfam" id="PF00583">
    <property type="entry name" value="Acetyltransf_1"/>
    <property type="match status" value="1"/>
</dbReference>
<dbReference type="Gene3D" id="3.40.630.30">
    <property type="match status" value="1"/>
</dbReference>
<name>A0A9E2KLZ3_9GAMM</name>
<reference evidence="2" key="1">
    <citation type="journal article" date="2021" name="PeerJ">
        <title>Extensive microbial diversity within the chicken gut microbiome revealed by metagenomics and culture.</title>
        <authorList>
            <person name="Gilroy R."/>
            <person name="Ravi A."/>
            <person name="Getino M."/>
            <person name="Pursley I."/>
            <person name="Horton D.L."/>
            <person name="Alikhan N.F."/>
            <person name="Baker D."/>
            <person name="Gharbi K."/>
            <person name="Hall N."/>
            <person name="Watson M."/>
            <person name="Adriaenssens E.M."/>
            <person name="Foster-Nyarko E."/>
            <person name="Jarju S."/>
            <person name="Secka A."/>
            <person name="Antonio M."/>
            <person name="Oren A."/>
            <person name="Chaudhuri R.R."/>
            <person name="La Ragione R."/>
            <person name="Hildebrand F."/>
            <person name="Pallen M.J."/>
        </authorList>
    </citation>
    <scope>NUCLEOTIDE SEQUENCE</scope>
    <source>
        <strain evidence="2">687</strain>
    </source>
</reference>
<dbReference type="SUPFAM" id="SSF55729">
    <property type="entry name" value="Acyl-CoA N-acyltransferases (Nat)"/>
    <property type="match status" value="1"/>
</dbReference>
<dbReference type="InterPro" id="IPR000182">
    <property type="entry name" value="GNAT_dom"/>
</dbReference>
<sequence>MPDFHHLTHDYKLWRLNVRLAAGIRKPFSKQVGDFSIASGKSSDVKAVLYLHQELFHAPLLGWLKWVYRLRASELMTVLRNGQGQIIGYSLCMFNVAEVGQHIVHEVYVGIAPAYHGQGLATLLRRAVVESYNHGSLRAISTLAPLDDVKALRSAQKVGYAIVKYAAKPPAYYLLHALSKRA</sequence>